<accession>A0A975WEL6</accession>
<dbReference type="GO" id="GO:0050660">
    <property type="term" value="F:flavin adenine dinucleotide binding"/>
    <property type="evidence" value="ECO:0007669"/>
    <property type="project" value="InterPro"/>
</dbReference>
<dbReference type="PANTHER" id="PTHR42784:SF1">
    <property type="entry name" value="PYRANOSE 2-OXIDASE"/>
    <property type="match status" value="1"/>
</dbReference>
<evidence type="ECO:0000256" key="4">
    <source>
        <dbReference type="ARBA" id="ARBA00022827"/>
    </source>
</evidence>
<feature type="domain" description="Glucose-methanol-choline oxidoreductase C-terminal" evidence="8">
    <location>
        <begin position="410"/>
        <end position="526"/>
    </location>
</feature>
<dbReference type="InterPro" id="IPR007867">
    <property type="entry name" value="GMC_OxRtase_C"/>
</dbReference>
<keyword evidence="5" id="KW-0560">Oxidoreductase</keyword>
<dbReference type="Gene3D" id="3.50.50.60">
    <property type="entry name" value="FAD/NAD(P)-binding domain"/>
    <property type="match status" value="2"/>
</dbReference>
<sequence length="535" mass="57757">MTTPVPETVDVLVVGAGMAGSHLALELAQAGRQVTVLEAGPKKPRHDWMSIFTRNPVKGPQAPYPSNPWAPHPEDGGYATFYDQAGPMEFVGAYLRIYGGSTWHWTGFADRLRPADFRMKSTYGVGLDWPVGYEELTPYYARAEKIWGVAGSMEHTWGAPRSEPYPMPPIPASYMDSRVDIALKQMGLHSGIFSHARNSVQFDGRPPCCGNNTCVPICPVGAKLDGSVIADKAEAAGTQIITEAVVTMIHVAPDGRVSGVDVRRPDGSEARVTANVYALCCHAIENPRLLLMSAQENAPRGVANGSDAVGRYLITQANQDTKGVTRDPVFPYRGPQQTSGLIELRDGDFRSSHAAIGTSFMNSGHSGNSDGTDVARELIRKGYMGQALVRELNRIVSRHLRLNSSGEILPDPENRLTLSDEVDSAGLPKARIAYNIDAYTHAGMEISRKINTEVLQRLGSSEITSNEVYLSNAIIGGTARMGDDPNTSVVTAHQQAHQHPNLYILGSSAHVTMPVNAPTLTIAALAMRTAEHILG</sequence>
<dbReference type="InterPro" id="IPR036188">
    <property type="entry name" value="FAD/NAD-bd_sf"/>
</dbReference>
<dbReference type="InterPro" id="IPR000172">
    <property type="entry name" value="GMC_OxRdtase_N"/>
</dbReference>
<keyword evidence="10" id="KW-1185">Reference proteome</keyword>
<dbReference type="Proteomes" id="UP000182932">
    <property type="component" value="Unassembled WGS sequence"/>
</dbReference>
<name>A0A975WEL6_9RHOB</name>
<evidence type="ECO:0000259" key="8">
    <source>
        <dbReference type="Pfam" id="PF05199"/>
    </source>
</evidence>
<dbReference type="Pfam" id="PF01266">
    <property type="entry name" value="DAO"/>
    <property type="match status" value="1"/>
</dbReference>
<organism evidence="9 10">
    <name type="scientific">Marinovum algicola</name>
    <dbReference type="NCBI Taxonomy" id="42444"/>
    <lineage>
        <taxon>Bacteria</taxon>
        <taxon>Pseudomonadati</taxon>
        <taxon>Pseudomonadota</taxon>
        <taxon>Alphaproteobacteria</taxon>
        <taxon>Rhodobacterales</taxon>
        <taxon>Roseobacteraceae</taxon>
        <taxon>Marinovum</taxon>
    </lineage>
</organism>
<dbReference type="Pfam" id="PF05199">
    <property type="entry name" value="GMC_oxred_C"/>
    <property type="match status" value="1"/>
</dbReference>
<reference evidence="9 10" key="1">
    <citation type="submission" date="2016-10" db="EMBL/GenBank/DDBJ databases">
        <authorList>
            <person name="Varghese N."/>
            <person name="Submissions S."/>
        </authorList>
    </citation>
    <scope>NUCLEOTIDE SEQUENCE [LARGE SCALE GENOMIC DNA]</scope>
    <source>
        <strain evidence="9 10">FF3</strain>
    </source>
</reference>
<dbReference type="PANTHER" id="PTHR42784">
    <property type="entry name" value="PYRANOSE 2-OXIDASE"/>
    <property type="match status" value="1"/>
</dbReference>
<comment type="cofactor">
    <cofactor evidence="1">
        <name>FAD</name>
        <dbReference type="ChEBI" id="CHEBI:57692"/>
    </cofactor>
</comment>
<evidence type="ECO:0000259" key="7">
    <source>
        <dbReference type="Pfam" id="PF01266"/>
    </source>
</evidence>
<keyword evidence="3" id="KW-0285">Flavoprotein</keyword>
<dbReference type="AlphaFoldDB" id="A0A975WEL6"/>
<evidence type="ECO:0000256" key="2">
    <source>
        <dbReference type="ARBA" id="ARBA00010790"/>
    </source>
</evidence>
<comment type="similarity">
    <text evidence="2">Belongs to the GMC oxidoreductase family.</text>
</comment>
<dbReference type="Pfam" id="PF00732">
    <property type="entry name" value="GMC_oxred_N"/>
    <property type="match status" value="1"/>
</dbReference>
<gene>
    <name evidence="9" type="ORF">SAMN04487940_1264</name>
</gene>
<evidence type="ECO:0000313" key="9">
    <source>
        <dbReference type="EMBL" id="SEK08119.1"/>
    </source>
</evidence>
<dbReference type="InterPro" id="IPR006076">
    <property type="entry name" value="FAD-dep_OxRdtase"/>
</dbReference>
<evidence type="ECO:0000256" key="3">
    <source>
        <dbReference type="ARBA" id="ARBA00022630"/>
    </source>
</evidence>
<evidence type="ECO:0000256" key="5">
    <source>
        <dbReference type="ARBA" id="ARBA00023002"/>
    </source>
</evidence>
<feature type="domain" description="FAD dependent oxidoreductase" evidence="7">
    <location>
        <begin position="10"/>
        <end position="41"/>
    </location>
</feature>
<evidence type="ECO:0000313" key="10">
    <source>
        <dbReference type="Proteomes" id="UP000182932"/>
    </source>
</evidence>
<feature type="domain" description="Glucose-methanol-choline oxidoreductase N-terminal" evidence="6">
    <location>
        <begin position="214"/>
        <end position="300"/>
    </location>
</feature>
<comment type="caution">
    <text evidence="9">The sequence shown here is derived from an EMBL/GenBank/DDBJ whole genome shotgun (WGS) entry which is preliminary data.</text>
</comment>
<evidence type="ECO:0000256" key="1">
    <source>
        <dbReference type="ARBA" id="ARBA00001974"/>
    </source>
</evidence>
<dbReference type="EMBL" id="FNYY01000026">
    <property type="protein sequence ID" value="SEK08119.1"/>
    <property type="molecule type" value="Genomic_DNA"/>
</dbReference>
<dbReference type="InterPro" id="IPR051473">
    <property type="entry name" value="P2Ox-like"/>
</dbReference>
<dbReference type="GeneID" id="80820742"/>
<dbReference type="SUPFAM" id="SSF51905">
    <property type="entry name" value="FAD/NAD(P)-binding domain"/>
    <property type="match status" value="1"/>
</dbReference>
<dbReference type="RefSeq" id="WP_074839584.1">
    <property type="nucleotide sequence ID" value="NZ_CATLQZ010000028.1"/>
</dbReference>
<dbReference type="GO" id="GO:0016614">
    <property type="term" value="F:oxidoreductase activity, acting on CH-OH group of donors"/>
    <property type="evidence" value="ECO:0007669"/>
    <property type="project" value="InterPro"/>
</dbReference>
<protein>
    <submittedName>
        <fullName evidence="9">Choline dehydrogenase</fullName>
    </submittedName>
</protein>
<proteinExistence type="inferred from homology"/>
<evidence type="ECO:0000259" key="6">
    <source>
        <dbReference type="Pfam" id="PF00732"/>
    </source>
</evidence>
<keyword evidence="4" id="KW-0274">FAD</keyword>